<dbReference type="AlphaFoldDB" id="A0A660LA06"/>
<evidence type="ECO:0000256" key="1">
    <source>
        <dbReference type="SAM" id="MobiDB-lite"/>
    </source>
</evidence>
<name>A0A660LA06_9ACTN</name>
<gene>
    <name evidence="2" type="ORF">C8N24_1775</name>
</gene>
<sequence>MSETPITPDDPDIPEEPPPAEDGSPEIDDQPLGPPDDMDTEEAPLPGLPESEPPQAD</sequence>
<dbReference type="Proteomes" id="UP000278962">
    <property type="component" value="Unassembled WGS sequence"/>
</dbReference>
<keyword evidence="3" id="KW-1185">Reference proteome</keyword>
<dbReference type="EMBL" id="RBIL01000001">
    <property type="protein sequence ID" value="RKQ91937.1"/>
    <property type="molecule type" value="Genomic_DNA"/>
</dbReference>
<feature type="region of interest" description="Disordered" evidence="1">
    <location>
        <begin position="1"/>
        <end position="57"/>
    </location>
</feature>
<feature type="compositionally biased region" description="Acidic residues" evidence="1">
    <location>
        <begin position="9"/>
        <end position="29"/>
    </location>
</feature>
<accession>A0A660LA06</accession>
<comment type="caution">
    <text evidence="2">The sequence shown here is derived from an EMBL/GenBank/DDBJ whole genome shotgun (WGS) entry which is preliminary data.</text>
</comment>
<evidence type="ECO:0000313" key="2">
    <source>
        <dbReference type="EMBL" id="RKQ91937.1"/>
    </source>
</evidence>
<organism evidence="2 3">
    <name type="scientific">Solirubrobacter pauli</name>
    <dbReference type="NCBI Taxonomy" id="166793"/>
    <lineage>
        <taxon>Bacteria</taxon>
        <taxon>Bacillati</taxon>
        <taxon>Actinomycetota</taxon>
        <taxon>Thermoleophilia</taxon>
        <taxon>Solirubrobacterales</taxon>
        <taxon>Solirubrobacteraceae</taxon>
        <taxon>Solirubrobacter</taxon>
    </lineage>
</organism>
<evidence type="ECO:0000313" key="3">
    <source>
        <dbReference type="Proteomes" id="UP000278962"/>
    </source>
</evidence>
<protein>
    <submittedName>
        <fullName evidence="2">Uncharacterized protein</fullName>
    </submittedName>
</protein>
<proteinExistence type="predicted"/>
<dbReference type="RefSeq" id="WP_170178953.1">
    <property type="nucleotide sequence ID" value="NZ_RBIL01000001.1"/>
</dbReference>
<reference evidence="2 3" key="1">
    <citation type="submission" date="2018-10" db="EMBL/GenBank/DDBJ databases">
        <title>Genomic Encyclopedia of Archaeal and Bacterial Type Strains, Phase II (KMG-II): from individual species to whole genera.</title>
        <authorList>
            <person name="Goeker M."/>
        </authorList>
    </citation>
    <scope>NUCLEOTIDE SEQUENCE [LARGE SCALE GENOMIC DNA]</scope>
    <source>
        <strain evidence="2 3">DSM 14954</strain>
    </source>
</reference>